<reference evidence="1 2" key="1">
    <citation type="submission" date="2017-07" db="EMBL/GenBank/DDBJ databases">
        <title>Complete genome sequence of Actinoalloteichus hoggarensis DSM 45943, type strain of Actinoalloteichus hoggarensis.</title>
        <authorList>
            <person name="Ruckert C."/>
            <person name="Nouioui I."/>
            <person name="Willmese J."/>
            <person name="van Wezel G."/>
            <person name="Klenk H.-P."/>
            <person name="Kalinowski J."/>
            <person name="Zotchev S.B."/>
        </authorList>
    </citation>
    <scope>NUCLEOTIDE SEQUENCE [LARGE SCALE GENOMIC DNA]</scope>
    <source>
        <strain evidence="1 2">DSM 45943</strain>
    </source>
</reference>
<evidence type="ECO:0000313" key="1">
    <source>
        <dbReference type="EMBL" id="ASO18513.1"/>
    </source>
</evidence>
<dbReference type="EMBL" id="CP022521">
    <property type="protein sequence ID" value="ASO18513.1"/>
    <property type="molecule type" value="Genomic_DNA"/>
</dbReference>
<dbReference type="KEGG" id="ahg:AHOG_04285"/>
<name>A0A221VYB6_9PSEU</name>
<keyword evidence="2" id="KW-1185">Reference proteome</keyword>
<sequence>MRSSRTTLPAPILPLLLLVGACSGGSDASEGPSQTLLDRRAVCAEFCERTTDFRDDPCDQVFRPDQAFQQCGDFLDTHVALVDELEPRLAEVELYQTERMAESFDRVRSYTDAFHEMGCATNPGRAPAEEDSGTAEVPAAPTDERDAGQGDGFLPIPELPDDSELPAAPGAPDPSDRSGPEHTPQAPAGGGGTNPDGEAPAPTTVPRDIGGDLAAEIDETRALSDCITAIHHVRTAGMDVGATIQVAMP</sequence>
<proteinExistence type="predicted"/>
<dbReference type="Proteomes" id="UP000204221">
    <property type="component" value="Chromosome"/>
</dbReference>
<dbReference type="AlphaFoldDB" id="A0A221VYB6"/>
<accession>A0A221VYB6</accession>
<protein>
    <submittedName>
        <fullName evidence="1">Uncharacterized protein</fullName>
    </submittedName>
</protein>
<gene>
    <name evidence="1" type="ORF">AHOG_04285</name>
</gene>
<dbReference type="PROSITE" id="PS51257">
    <property type="entry name" value="PROKAR_LIPOPROTEIN"/>
    <property type="match status" value="1"/>
</dbReference>
<evidence type="ECO:0000313" key="2">
    <source>
        <dbReference type="Proteomes" id="UP000204221"/>
    </source>
</evidence>
<organism evidence="1 2">
    <name type="scientific">Actinoalloteichus hoggarensis</name>
    <dbReference type="NCBI Taxonomy" id="1470176"/>
    <lineage>
        <taxon>Bacteria</taxon>
        <taxon>Bacillati</taxon>
        <taxon>Actinomycetota</taxon>
        <taxon>Actinomycetes</taxon>
        <taxon>Pseudonocardiales</taxon>
        <taxon>Pseudonocardiaceae</taxon>
        <taxon>Actinoalloteichus</taxon>
    </lineage>
</organism>
<dbReference type="RefSeq" id="WP_093940194.1">
    <property type="nucleotide sequence ID" value="NZ_CP022521.1"/>
</dbReference>